<evidence type="ECO:0000256" key="1">
    <source>
        <dbReference type="ARBA" id="ARBA00023239"/>
    </source>
</evidence>
<dbReference type="PATRIC" id="fig|477184.5.peg.2228"/>
<gene>
    <name evidence="5" type="ORF">KYC_11223</name>
</gene>
<dbReference type="AlphaFoldDB" id="H0F651"/>
<evidence type="ECO:0000256" key="2">
    <source>
        <dbReference type="PIRNR" id="PIRNR001365"/>
    </source>
</evidence>
<dbReference type="RefSeq" id="WP_008162029.1">
    <property type="nucleotide sequence ID" value="NZ_AGUF01000042.1"/>
</dbReference>
<dbReference type="PANTHER" id="PTHR12128">
    <property type="entry name" value="DIHYDRODIPICOLINATE SYNTHASE"/>
    <property type="match status" value="1"/>
</dbReference>
<keyword evidence="6" id="KW-1185">Reference proteome</keyword>
<accession>H0F651</accession>
<name>H0F651_9BURK</name>
<dbReference type="SMART" id="SM01130">
    <property type="entry name" value="DHDPS"/>
    <property type="match status" value="1"/>
</dbReference>
<dbReference type="PIRSF" id="PIRSF001365">
    <property type="entry name" value="DHDPS"/>
    <property type="match status" value="1"/>
</dbReference>
<dbReference type="Proteomes" id="UP000003113">
    <property type="component" value="Unassembled WGS sequence"/>
</dbReference>
<evidence type="ECO:0000313" key="6">
    <source>
        <dbReference type="Proteomes" id="UP000003113"/>
    </source>
</evidence>
<dbReference type="OrthoDB" id="9816489at2"/>
<dbReference type="InterPro" id="IPR013785">
    <property type="entry name" value="Aldolase_TIM"/>
</dbReference>
<feature type="active site" description="Schiff-base intermediate with substrate" evidence="3">
    <location>
        <position position="171"/>
    </location>
</feature>
<dbReference type="Gene3D" id="3.20.20.70">
    <property type="entry name" value="Aldolase class I"/>
    <property type="match status" value="1"/>
</dbReference>
<comment type="caution">
    <text evidence="5">The sequence shown here is derived from an EMBL/GenBank/DDBJ whole genome shotgun (WGS) entry which is preliminary data.</text>
</comment>
<dbReference type="InterPro" id="IPR002220">
    <property type="entry name" value="DapA-like"/>
</dbReference>
<organism evidence="5 6">
    <name type="scientific">Achromobacter arsenitoxydans SY8</name>
    <dbReference type="NCBI Taxonomy" id="477184"/>
    <lineage>
        <taxon>Bacteria</taxon>
        <taxon>Pseudomonadati</taxon>
        <taxon>Pseudomonadota</taxon>
        <taxon>Betaproteobacteria</taxon>
        <taxon>Burkholderiales</taxon>
        <taxon>Alcaligenaceae</taxon>
        <taxon>Achromobacter</taxon>
    </lineage>
</organism>
<keyword evidence="1 2" id="KW-0456">Lyase</keyword>
<proteinExistence type="inferred from homology"/>
<reference evidence="5 6" key="1">
    <citation type="journal article" date="2012" name="J. Bacteriol.">
        <title>Genome sequence of the highly efficient arsenite-oxidizing bacterium Achromobacter arsenitoxydans SY8.</title>
        <authorList>
            <person name="Li X."/>
            <person name="Hu Y."/>
            <person name="Gong J."/>
            <person name="Lin Y."/>
            <person name="Johnstone L."/>
            <person name="Rensing C."/>
            <person name="Wang G."/>
        </authorList>
    </citation>
    <scope>NUCLEOTIDE SEQUENCE [LARGE SCALE GENOMIC DNA]</scope>
    <source>
        <strain evidence="5 6">SY8</strain>
    </source>
</reference>
<dbReference type="PANTHER" id="PTHR12128:SF67">
    <property type="entry name" value="BLR3884 PROTEIN"/>
    <property type="match status" value="1"/>
</dbReference>
<sequence>MTTQARIPGVFSPVLTPFDERHRPALGRYVKHCRWLREQSVGLAIFGTNSEASSLSLTEKHSLLDALLEAGVEPEALMPGTGACALPDAIALTRHAVRAGSMGVLVLPPFYYKGVSDEGLFRYYAELIEGVGDDQLRMYLYHIPPVSQVPLGLDLIGRLLDRYPRIVAGVKDSGGDWNNTAAMIERFGPRGFQVYAGSEAFLLQTLRAGGVGCITATGNVNPSPIVALQQRWRETDADALQAGLNATRGVFQQFPMIPAMKAAIAWKSGDAAWATVRPPLVELDAAQSAALRAALEGNGFDMPGAAALADA</sequence>
<dbReference type="STRING" id="477184.KYC_11223"/>
<dbReference type="SUPFAM" id="SSF51569">
    <property type="entry name" value="Aldolase"/>
    <property type="match status" value="1"/>
</dbReference>
<evidence type="ECO:0000256" key="4">
    <source>
        <dbReference type="PIRSR" id="PIRSR001365-2"/>
    </source>
</evidence>
<evidence type="ECO:0000313" key="5">
    <source>
        <dbReference type="EMBL" id="EHK66329.1"/>
    </source>
</evidence>
<dbReference type="GO" id="GO:0008840">
    <property type="term" value="F:4-hydroxy-tetrahydrodipicolinate synthase activity"/>
    <property type="evidence" value="ECO:0007669"/>
    <property type="project" value="TreeGrafter"/>
</dbReference>
<comment type="similarity">
    <text evidence="2">Belongs to the DapA family.</text>
</comment>
<dbReference type="Pfam" id="PF00701">
    <property type="entry name" value="DHDPS"/>
    <property type="match status" value="1"/>
</dbReference>
<feature type="binding site" evidence="4">
    <location>
        <position position="214"/>
    </location>
    <ligand>
        <name>pyruvate</name>
        <dbReference type="ChEBI" id="CHEBI:15361"/>
    </ligand>
</feature>
<evidence type="ECO:0000256" key="3">
    <source>
        <dbReference type="PIRSR" id="PIRSR001365-1"/>
    </source>
</evidence>
<protein>
    <submittedName>
        <fullName evidence="5">Dihydrodipicolinate synthetase</fullName>
    </submittedName>
</protein>
<dbReference type="CDD" id="cd00408">
    <property type="entry name" value="DHDPS-like"/>
    <property type="match status" value="1"/>
</dbReference>
<feature type="active site" description="Proton donor/acceptor" evidence="3">
    <location>
        <position position="141"/>
    </location>
</feature>
<dbReference type="EMBL" id="AGUF01000042">
    <property type="protein sequence ID" value="EHK66329.1"/>
    <property type="molecule type" value="Genomic_DNA"/>
</dbReference>
<dbReference type="eggNOG" id="COG0329">
    <property type="taxonomic scope" value="Bacteria"/>
</dbReference>